<dbReference type="EMBL" id="JAPOHD010000028">
    <property type="protein sequence ID" value="MCY1721673.1"/>
    <property type="molecule type" value="Genomic_DNA"/>
</dbReference>
<reference evidence="1" key="1">
    <citation type="submission" date="2022-11" db="EMBL/GenBank/DDBJ databases">
        <title>Marilongibacter aestuarii gen. nov., sp. nov., isolated from tidal flat sediment.</title>
        <authorList>
            <person name="Jiayan W."/>
        </authorList>
    </citation>
    <scope>NUCLEOTIDE SEQUENCE</scope>
    <source>
        <strain evidence="1">Z1-6</strain>
    </source>
</reference>
<organism evidence="1 2">
    <name type="scientific">Draconibacterium aestuarii</name>
    <dbReference type="NCBI Taxonomy" id="2998507"/>
    <lineage>
        <taxon>Bacteria</taxon>
        <taxon>Pseudomonadati</taxon>
        <taxon>Bacteroidota</taxon>
        <taxon>Bacteroidia</taxon>
        <taxon>Marinilabiliales</taxon>
        <taxon>Prolixibacteraceae</taxon>
        <taxon>Draconibacterium</taxon>
    </lineage>
</organism>
<name>A0A9X3FFB5_9BACT</name>
<evidence type="ECO:0000313" key="1">
    <source>
        <dbReference type="EMBL" id="MCY1721673.1"/>
    </source>
</evidence>
<comment type="caution">
    <text evidence="1">The sequence shown here is derived from an EMBL/GenBank/DDBJ whole genome shotgun (WGS) entry which is preliminary data.</text>
</comment>
<gene>
    <name evidence="1" type="ORF">OU798_15060</name>
</gene>
<proteinExistence type="predicted"/>
<sequence>MRKQTSNLLNFIFFILIISGGTLKAQDNSINNSVVSFKKRELMSGFVFDVSKEREELLTDETKFDEDRTLLNAKFRFENQFWNLLDYKQEQINYAFEIGPFGGYGDWVDSSYIGNTVADHSFFGMRASANIDYSNRQYYDVKNYTLLEVGAWGRYDVYQQNSKGTSTDSMGVVTDFDNSDFENRFRYGFQAKAGWGVGRLSPMNHLMTAHYLLEKYYPGRIFSDYEIAQFAQVIANIKHNRDIKTEHVAEKEMQLVTDFIRNTLMLASPEAMAAEWMYSEFDPRMEGSRFEMGPFFKYYNQEPDFVYGGFVQYENAKYKNVSWNRNISVSLNYNRYKKQDWMLAEVNVGWSYYSKLKNQFDFGVRYVPAIEINGFEDVGSLSHNFVPYLSYFSQLNPKSRVRMDFSWRFADTDQFVLPGPEFSLAIYRSKY</sequence>
<protein>
    <submittedName>
        <fullName evidence="1">Uncharacterized protein</fullName>
    </submittedName>
</protein>
<dbReference type="RefSeq" id="WP_343334003.1">
    <property type="nucleotide sequence ID" value="NZ_JAPOHD010000028.1"/>
</dbReference>
<keyword evidence="2" id="KW-1185">Reference proteome</keyword>
<dbReference type="AlphaFoldDB" id="A0A9X3FFB5"/>
<evidence type="ECO:0000313" key="2">
    <source>
        <dbReference type="Proteomes" id="UP001145087"/>
    </source>
</evidence>
<accession>A0A9X3FFB5</accession>
<dbReference type="Proteomes" id="UP001145087">
    <property type="component" value="Unassembled WGS sequence"/>
</dbReference>